<feature type="region of interest" description="Disordered" evidence="2">
    <location>
        <begin position="274"/>
        <end position="302"/>
    </location>
</feature>
<organism evidence="9 10">
    <name type="scientific">Massilia antarctica</name>
    <dbReference type="NCBI Taxonomy" id="2765360"/>
    <lineage>
        <taxon>Bacteria</taxon>
        <taxon>Pseudomonadati</taxon>
        <taxon>Pseudomonadota</taxon>
        <taxon>Betaproteobacteria</taxon>
        <taxon>Burkholderiales</taxon>
        <taxon>Oxalobacteraceae</taxon>
        <taxon>Telluria group</taxon>
        <taxon>Massilia</taxon>
    </lineage>
</organism>
<keyword evidence="3" id="KW-0472">Membrane</keyword>
<dbReference type="InterPro" id="IPR049195">
    <property type="entry name" value="Tre1-like_N"/>
</dbReference>
<dbReference type="NCBIfam" id="TIGR01643">
    <property type="entry name" value="YD_repeat_2x"/>
    <property type="match status" value="7"/>
</dbReference>
<dbReference type="Pfam" id="PF03527">
    <property type="entry name" value="RHS"/>
    <property type="match status" value="1"/>
</dbReference>
<dbReference type="InterPro" id="IPR050708">
    <property type="entry name" value="T6SS_VgrG/RHS"/>
</dbReference>
<feature type="domain" description="Teneurin-like YD-shell" evidence="8">
    <location>
        <begin position="407"/>
        <end position="659"/>
    </location>
</feature>
<dbReference type="InterPro" id="IPR025331">
    <property type="entry name" value="TNT"/>
</dbReference>
<gene>
    <name evidence="9" type="ORF">IV454_00830</name>
</gene>
<dbReference type="Gene3D" id="2.180.10.10">
    <property type="entry name" value="RHS repeat-associated core"/>
    <property type="match status" value="2"/>
</dbReference>
<dbReference type="PANTHER" id="PTHR32305:SF15">
    <property type="entry name" value="PROTEIN RHSA-RELATED"/>
    <property type="match status" value="1"/>
</dbReference>
<evidence type="ECO:0000313" key="10">
    <source>
        <dbReference type="Proteomes" id="UP000662888"/>
    </source>
</evidence>
<dbReference type="Pfam" id="PF21724">
    <property type="entry name" value="DUF6861"/>
    <property type="match status" value="1"/>
</dbReference>
<dbReference type="Pfam" id="PF20148">
    <property type="entry name" value="DUF6531"/>
    <property type="match status" value="1"/>
</dbReference>
<feature type="domain" description="NAD(+)--protein-arginine ADP-ribosyltransferase Tre1-like N-terminal" evidence="7">
    <location>
        <begin position="67"/>
        <end position="254"/>
    </location>
</feature>
<keyword evidence="10" id="KW-1185">Reference proteome</keyword>
<feature type="compositionally biased region" description="Basic and acidic residues" evidence="2">
    <location>
        <begin position="289"/>
        <end position="302"/>
    </location>
</feature>
<dbReference type="Pfam" id="PF05593">
    <property type="entry name" value="RHS_repeat"/>
    <property type="match status" value="2"/>
</dbReference>
<feature type="domain" description="RHS protein conserved region" evidence="4">
    <location>
        <begin position="1248"/>
        <end position="1283"/>
    </location>
</feature>
<proteinExistence type="predicted"/>
<dbReference type="NCBIfam" id="TIGR03696">
    <property type="entry name" value="Rhs_assc_core"/>
    <property type="match status" value="1"/>
</dbReference>
<evidence type="ECO:0000259" key="6">
    <source>
        <dbReference type="Pfam" id="PF20148"/>
    </source>
</evidence>
<dbReference type="InterPro" id="IPR045351">
    <property type="entry name" value="DUF6531"/>
</dbReference>
<dbReference type="InterPro" id="IPR056823">
    <property type="entry name" value="TEN-like_YD-shell"/>
</dbReference>
<feature type="transmembrane region" description="Helical" evidence="3">
    <location>
        <begin position="198"/>
        <end position="226"/>
    </location>
</feature>
<keyword evidence="3" id="KW-1133">Transmembrane helix</keyword>
<evidence type="ECO:0000259" key="7">
    <source>
        <dbReference type="Pfam" id="PF21724"/>
    </source>
</evidence>
<dbReference type="PANTHER" id="PTHR32305">
    <property type="match status" value="1"/>
</dbReference>
<dbReference type="Pfam" id="PF14021">
    <property type="entry name" value="TNT"/>
    <property type="match status" value="1"/>
</dbReference>
<feature type="domain" description="TNT" evidence="5">
    <location>
        <begin position="1450"/>
        <end position="1538"/>
    </location>
</feature>
<evidence type="ECO:0000259" key="8">
    <source>
        <dbReference type="Pfam" id="PF25023"/>
    </source>
</evidence>
<dbReference type="InterPro" id="IPR022385">
    <property type="entry name" value="Rhs_assc_core"/>
</dbReference>
<accession>A0AA48WCP1</accession>
<feature type="transmembrane region" description="Helical" evidence="3">
    <location>
        <begin position="113"/>
        <end position="142"/>
    </location>
</feature>
<evidence type="ECO:0000259" key="4">
    <source>
        <dbReference type="Pfam" id="PF03527"/>
    </source>
</evidence>
<keyword evidence="3" id="KW-0812">Transmembrane</keyword>
<name>A0AA48WCP1_9BURK</name>
<protein>
    <submittedName>
        <fullName evidence="9">Glycohydrolase toxin TNT-related protein</fullName>
    </submittedName>
</protein>
<evidence type="ECO:0000256" key="2">
    <source>
        <dbReference type="SAM" id="MobiDB-lite"/>
    </source>
</evidence>
<dbReference type="EMBL" id="CP065053">
    <property type="protein sequence ID" value="QPI50220.1"/>
    <property type="molecule type" value="Genomic_DNA"/>
</dbReference>
<keyword evidence="1" id="KW-0677">Repeat</keyword>
<feature type="domain" description="Teneurin-like YD-shell" evidence="8">
    <location>
        <begin position="782"/>
        <end position="930"/>
    </location>
</feature>
<evidence type="ECO:0000313" key="9">
    <source>
        <dbReference type="EMBL" id="QPI50220.1"/>
    </source>
</evidence>
<sequence length="1548" mass="169666">MSTFDFAKDFTQMSKALHDLERTCLTGGAKAVSDVQKHLQQFTRSHPLPNLRDVAQHFPEGRLFLAVNDALDESNRLVVQRLNSTVQGLDLRVVQAVLLEVAKETAKYIGGGAVLGGAVGGALGALAGGVGAVPGAVVGAQAGMEIGGAIMALMGLADLAKAFWPVVKMLFAPIVEGFALAIRAGMLPEDQRTKRIELIHAAAVSFAQGKFILIIGMLAAVAAVYAGKLTAKVLEKIGKSKLGVGFAAWLQKNEQIVLNHPALKLKVRAAAEGPAKPPVAEKAAPAKPEASKPKENGPVKEGESNIPCVTCVRKGAPVNPISGAKFLAGDIDVDFALPAALPLFWQRSYSTAQRQAGWLGSGWDTPLSIALEINVDSVVVLAPFAREITFSLPDIGESLYSPSERITLVRTHERSFELVDTNGGRDLFALSATSSNIARLVGQMDTNGNRLTIVYNQRQLPELVEDSAGRSYLLEFEDHRGFPRLRSIAMRPAEPESDADTELLVAYDYDASGNLSKVRNGKGDVTRQFAYRNRVMVEHSQPGGLVSRYEYDEYAVGGKVTRNWLNDGRSWDFRYLEQESVVTDNLGREERFRFDAKQRLIGMVDAAGGVTTRRLDSNGNLLVLTDPGGRSVSYRYDQRSRVTRIESGGSGTGIVYDSRFDKPALITDALGATTALRYDESGNLASVTDALGQRTSYQYDANGLPVKVTDAAGGVKKLAYNRAAQLISYTDCSNNTTHFSYDDKGRLLRATDAHGNSTLYSYDAAGRPLGTEKPDGGERYEYDPLGRVVAHIDPLGNRTGYVFDTDGQPLKRIDARGGVMEYRYDDARRVAALINENGDAHSFIYDALDRLVEETGFDGRLTRYRYDDSGLIAAKEELGSGERNEYTRIDTHFVRDNAGQLVEKLISRTTGDTQAEQLRLRYAYDAVGRMTQAINSDAEVSLHYDVLGQLVGEHTKARDVSAALRHEYDELGNRIKTVLPDGRVLNNLFYGSGHLHQINIDGEVITDIERDRLHRAISRTQGALTSQFQYNPVGRLLAQVAGHLGVGASAEMVIARRYEYDEGGNLLAVDDKRNGRKSYSYDVIGRIMSAVQPDLAERFAFDPAHNLLAETVASAGRVEGNRVRVFEDKRYDYDAHGNLTEKLTGKHTRLKLEWNAAHQLVKSVVTRNAKEANPTVQTVKYAYDPFGRRIAKRDGFGMTRFVWDGNRLLCEARGKWERTYVYEPASFVPLAQIDSVADDGGSERRSEVHYIHTDHLGTPNEVTDEQGEIVWATQYKAWGNVLRVVQAAPKRRILAAVEAEAANDVAQLQPIRFLGQYHDSETGLNYNRFRYYDADCGRYVSLDPIGLAGGSNSYQYAPNPSGWTDPLGLSKTCKCTGTNTTSDSATNPALASRLDTYKAWKADNGVAGTPTLKEFALFDDPSRVQSGFKAYSNKEWPPNSGALDGNTPFTLLPGAKIDRFGSDFGSYLSPTGTSYSERALRPGTQNSPYSVFEVTGPLDVEAATIKPWFGEIGMGTQYKLLGDTRVKNLLDSGQLKEVYRGPYNGYKQ</sequence>
<dbReference type="RefSeq" id="WP_206089776.1">
    <property type="nucleotide sequence ID" value="NZ_CP065053.1"/>
</dbReference>
<dbReference type="Pfam" id="PF25023">
    <property type="entry name" value="TEN_YD-shell"/>
    <property type="match status" value="2"/>
</dbReference>
<evidence type="ECO:0000256" key="3">
    <source>
        <dbReference type="SAM" id="Phobius"/>
    </source>
</evidence>
<evidence type="ECO:0000259" key="5">
    <source>
        <dbReference type="Pfam" id="PF14021"/>
    </source>
</evidence>
<feature type="transmembrane region" description="Helical" evidence="3">
    <location>
        <begin position="162"/>
        <end position="186"/>
    </location>
</feature>
<reference evidence="9 10" key="1">
    <citation type="submission" date="2020-11" db="EMBL/GenBank/DDBJ databases">
        <authorList>
            <person name="Sun Q."/>
        </authorList>
    </citation>
    <scope>NUCLEOTIDE SEQUENCE [LARGE SCALE GENOMIC DNA]</scope>
    <source>
        <strain evidence="9 10">P8398</strain>
    </source>
</reference>
<dbReference type="InterPro" id="IPR006530">
    <property type="entry name" value="YD"/>
</dbReference>
<dbReference type="InterPro" id="IPR031325">
    <property type="entry name" value="RHS_repeat"/>
</dbReference>
<dbReference type="Proteomes" id="UP000662888">
    <property type="component" value="Chromosome"/>
</dbReference>
<evidence type="ECO:0000256" key="1">
    <source>
        <dbReference type="ARBA" id="ARBA00022737"/>
    </source>
</evidence>
<feature type="domain" description="DUF6531" evidence="6">
    <location>
        <begin position="315"/>
        <end position="390"/>
    </location>
</feature>
<feature type="compositionally biased region" description="Low complexity" evidence="2">
    <location>
        <begin position="274"/>
        <end position="288"/>
    </location>
</feature>
<dbReference type="SUPFAM" id="SSF82171">
    <property type="entry name" value="DPP6 N-terminal domain-like"/>
    <property type="match status" value="1"/>
</dbReference>
<dbReference type="InterPro" id="IPR001826">
    <property type="entry name" value="RHS"/>
</dbReference>